<feature type="region of interest" description="Disordered" evidence="1">
    <location>
        <begin position="1"/>
        <end position="48"/>
    </location>
</feature>
<keyword evidence="3" id="KW-1185">Reference proteome</keyword>
<accession>A0A9N7YGN8</accession>
<dbReference type="EMBL" id="CADEAL010000773">
    <property type="protein sequence ID" value="CAB1424998.1"/>
    <property type="molecule type" value="Genomic_DNA"/>
</dbReference>
<comment type="caution">
    <text evidence="2">The sequence shown here is derived from an EMBL/GenBank/DDBJ whole genome shotgun (WGS) entry which is preliminary data.</text>
</comment>
<feature type="compositionally biased region" description="Basic and acidic residues" evidence="1">
    <location>
        <begin position="108"/>
        <end position="122"/>
    </location>
</feature>
<dbReference type="Proteomes" id="UP001153269">
    <property type="component" value="Unassembled WGS sequence"/>
</dbReference>
<name>A0A9N7YGN8_PLEPL</name>
<feature type="compositionally biased region" description="Basic residues" evidence="1">
    <location>
        <begin position="86"/>
        <end position="97"/>
    </location>
</feature>
<evidence type="ECO:0000313" key="3">
    <source>
        <dbReference type="Proteomes" id="UP001153269"/>
    </source>
</evidence>
<evidence type="ECO:0000256" key="1">
    <source>
        <dbReference type="SAM" id="MobiDB-lite"/>
    </source>
</evidence>
<dbReference type="AlphaFoldDB" id="A0A9N7YGN8"/>
<organism evidence="2 3">
    <name type="scientific">Pleuronectes platessa</name>
    <name type="common">European plaice</name>
    <dbReference type="NCBI Taxonomy" id="8262"/>
    <lineage>
        <taxon>Eukaryota</taxon>
        <taxon>Metazoa</taxon>
        <taxon>Chordata</taxon>
        <taxon>Craniata</taxon>
        <taxon>Vertebrata</taxon>
        <taxon>Euteleostomi</taxon>
        <taxon>Actinopterygii</taxon>
        <taxon>Neopterygii</taxon>
        <taxon>Teleostei</taxon>
        <taxon>Neoteleostei</taxon>
        <taxon>Acanthomorphata</taxon>
        <taxon>Carangaria</taxon>
        <taxon>Pleuronectiformes</taxon>
        <taxon>Pleuronectoidei</taxon>
        <taxon>Pleuronectidae</taxon>
        <taxon>Pleuronectes</taxon>
    </lineage>
</organism>
<gene>
    <name evidence="2" type="ORF">PLEPLA_LOCUS12928</name>
</gene>
<proteinExistence type="predicted"/>
<reference evidence="2" key="1">
    <citation type="submission" date="2020-03" db="EMBL/GenBank/DDBJ databases">
        <authorList>
            <person name="Weist P."/>
        </authorList>
    </citation>
    <scope>NUCLEOTIDE SEQUENCE</scope>
</reference>
<feature type="region of interest" description="Disordered" evidence="1">
    <location>
        <begin position="67"/>
        <end position="122"/>
    </location>
</feature>
<protein>
    <submittedName>
        <fullName evidence="2">Uncharacterized protein</fullName>
    </submittedName>
</protein>
<evidence type="ECO:0000313" key="2">
    <source>
        <dbReference type="EMBL" id="CAB1424998.1"/>
    </source>
</evidence>
<sequence>MGGRTVWHGSEAVDGEGLSALTKRKPSGPRDRSRGATEVTPRPLAAAYSPPFTSLCVHKEELIRVPGPLPFTTSTSTPPPLPLVMRRSRVLPPRNKKPASIAKQSQQARKERASRTKPEEGG</sequence>